<organism evidence="1 2">
    <name type="scientific">Portunus trituberculatus</name>
    <name type="common">Swimming crab</name>
    <name type="synonym">Neptunus trituberculatus</name>
    <dbReference type="NCBI Taxonomy" id="210409"/>
    <lineage>
        <taxon>Eukaryota</taxon>
        <taxon>Metazoa</taxon>
        <taxon>Ecdysozoa</taxon>
        <taxon>Arthropoda</taxon>
        <taxon>Crustacea</taxon>
        <taxon>Multicrustacea</taxon>
        <taxon>Malacostraca</taxon>
        <taxon>Eumalacostraca</taxon>
        <taxon>Eucarida</taxon>
        <taxon>Decapoda</taxon>
        <taxon>Pleocyemata</taxon>
        <taxon>Brachyura</taxon>
        <taxon>Eubrachyura</taxon>
        <taxon>Portunoidea</taxon>
        <taxon>Portunidae</taxon>
        <taxon>Portuninae</taxon>
        <taxon>Portunus</taxon>
    </lineage>
</organism>
<proteinExistence type="predicted"/>
<protein>
    <submittedName>
        <fullName evidence="1">Uncharacterized protein</fullName>
    </submittedName>
</protein>
<sequence>MARLNAICLRTPRGIWRRGNEAKWKHKPIPARSASSRPSFLHSGGGNHVHEVAIGVVPCVLTRKRKEALPTFGSVCLETPRMLKACVDPWHHGGALNQPKIQLPSSNTVVSCGVALRCSSAEGHHTVTYVPSGHGSRAPLCPPGTASCTPAEPDHDAEILAVQAVTWPNGGPYSETLCSLIATIFEGHRDD</sequence>
<gene>
    <name evidence="1" type="ORF">E2C01_051225</name>
</gene>
<evidence type="ECO:0000313" key="1">
    <source>
        <dbReference type="EMBL" id="MPC57247.1"/>
    </source>
</evidence>
<keyword evidence="2" id="KW-1185">Reference proteome</keyword>
<dbReference type="EMBL" id="VSRR010014624">
    <property type="protein sequence ID" value="MPC57247.1"/>
    <property type="molecule type" value="Genomic_DNA"/>
</dbReference>
<name>A0A5B7GJ01_PORTR</name>
<evidence type="ECO:0000313" key="2">
    <source>
        <dbReference type="Proteomes" id="UP000324222"/>
    </source>
</evidence>
<dbReference type="Proteomes" id="UP000324222">
    <property type="component" value="Unassembled WGS sequence"/>
</dbReference>
<reference evidence="1 2" key="1">
    <citation type="submission" date="2019-05" db="EMBL/GenBank/DDBJ databases">
        <title>Another draft genome of Portunus trituberculatus and its Hox gene families provides insights of decapod evolution.</title>
        <authorList>
            <person name="Jeong J.-H."/>
            <person name="Song I."/>
            <person name="Kim S."/>
            <person name="Choi T."/>
            <person name="Kim D."/>
            <person name="Ryu S."/>
            <person name="Kim W."/>
        </authorList>
    </citation>
    <scope>NUCLEOTIDE SEQUENCE [LARGE SCALE GENOMIC DNA]</scope>
    <source>
        <tissue evidence="1">Muscle</tissue>
    </source>
</reference>
<accession>A0A5B7GJ01</accession>
<comment type="caution">
    <text evidence="1">The sequence shown here is derived from an EMBL/GenBank/DDBJ whole genome shotgun (WGS) entry which is preliminary data.</text>
</comment>
<dbReference type="AlphaFoldDB" id="A0A5B7GJ01"/>